<feature type="region of interest" description="Disordered" evidence="1">
    <location>
        <begin position="45"/>
        <end position="71"/>
    </location>
</feature>
<comment type="caution">
    <text evidence="3">The sequence shown here is derived from an EMBL/GenBank/DDBJ whole genome shotgun (WGS) entry which is preliminary data.</text>
</comment>
<reference evidence="3 4" key="1">
    <citation type="submission" date="2023-07" db="EMBL/GenBank/DDBJ databases">
        <title>Comparative genomics of wheat-associated soil bacteria to identify genetic determinants of phenazine resistance.</title>
        <authorList>
            <person name="Mouncey N."/>
        </authorList>
    </citation>
    <scope>NUCLEOTIDE SEQUENCE [LARGE SCALE GENOMIC DNA]</scope>
    <source>
        <strain evidence="3 4">B2I6</strain>
    </source>
</reference>
<evidence type="ECO:0008006" key="5">
    <source>
        <dbReference type="Google" id="ProtNLM"/>
    </source>
</evidence>
<sequence>MGGFTNTELVVIGIIVVVVLGLVVFGLRRGTLKSASVRGMGVTAGVEGHEESKPLKGQTMQTDGLRTKKSSIRMVKSARTSFKRTRLDESVIEILPDDGSPLPRPTDPPPPARTAGEDGR</sequence>
<feature type="transmembrane region" description="Helical" evidence="2">
    <location>
        <begin position="6"/>
        <end position="27"/>
    </location>
</feature>
<dbReference type="RefSeq" id="WP_307160658.1">
    <property type="nucleotide sequence ID" value="NZ_JAUSWV010000001.1"/>
</dbReference>
<keyword evidence="2" id="KW-0472">Membrane</keyword>
<feature type="compositionally biased region" description="Pro residues" evidence="1">
    <location>
        <begin position="102"/>
        <end position="112"/>
    </location>
</feature>
<proteinExistence type="predicted"/>
<dbReference type="EMBL" id="JAUSWV010000001">
    <property type="protein sequence ID" value="MDQ0577933.1"/>
    <property type="molecule type" value="Genomic_DNA"/>
</dbReference>
<feature type="region of interest" description="Disordered" evidence="1">
    <location>
        <begin position="93"/>
        <end position="120"/>
    </location>
</feature>
<organism evidence="3 4">
    <name type="scientific">Streptomyces rishiriensis</name>
    <dbReference type="NCBI Taxonomy" id="68264"/>
    <lineage>
        <taxon>Bacteria</taxon>
        <taxon>Bacillati</taxon>
        <taxon>Actinomycetota</taxon>
        <taxon>Actinomycetes</taxon>
        <taxon>Kitasatosporales</taxon>
        <taxon>Streptomycetaceae</taxon>
        <taxon>Streptomyces</taxon>
    </lineage>
</organism>
<name>A0ABU0NGJ9_STRRH</name>
<gene>
    <name evidence="3" type="ORF">QF030_000111</name>
</gene>
<keyword evidence="2" id="KW-0812">Transmembrane</keyword>
<dbReference type="Proteomes" id="UP001230654">
    <property type="component" value="Unassembled WGS sequence"/>
</dbReference>
<keyword evidence="2" id="KW-1133">Transmembrane helix</keyword>
<evidence type="ECO:0000256" key="1">
    <source>
        <dbReference type="SAM" id="MobiDB-lite"/>
    </source>
</evidence>
<accession>A0ABU0NGJ9</accession>
<evidence type="ECO:0000313" key="4">
    <source>
        <dbReference type="Proteomes" id="UP001230654"/>
    </source>
</evidence>
<protein>
    <recommendedName>
        <fullName evidence="5">Secreted protein</fullName>
    </recommendedName>
</protein>
<evidence type="ECO:0000313" key="3">
    <source>
        <dbReference type="EMBL" id="MDQ0577933.1"/>
    </source>
</evidence>
<evidence type="ECO:0000256" key="2">
    <source>
        <dbReference type="SAM" id="Phobius"/>
    </source>
</evidence>
<keyword evidence="4" id="KW-1185">Reference proteome</keyword>